<feature type="transmembrane region" description="Helical" evidence="7">
    <location>
        <begin position="122"/>
        <end position="151"/>
    </location>
</feature>
<protein>
    <submittedName>
        <fullName evidence="9">MFS transporter</fullName>
    </submittedName>
</protein>
<feature type="transmembrane region" description="Helical" evidence="7">
    <location>
        <begin position="163"/>
        <end position="185"/>
    </location>
</feature>
<feature type="transmembrane region" description="Helical" evidence="7">
    <location>
        <begin position="197"/>
        <end position="216"/>
    </location>
</feature>
<keyword evidence="4 7" id="KW-0812">Transmembrane</keyword>
<feature type="transmembrane region" description="Helical" evidence="7">
    <location>
        <begin position="257"/>
        <end position="278"/>
    </location>
</feature>
<sequence length="459" mass="49296">MSMKTRAQVTSPPDPNVTRPELRRAAWSSWLGSSLEYMDFTLYTLASALVFGPLFFPNETPAVALISSLGVYGSGFVVRPIGGYVFGRVGDKHGRRIVLIVTLSMMGIATMGIGLLPTYAQIGIWAPALLVVLRLVQGFGAGAELAGASVLLVESSPVRRRGLFGAIVAMGTNSGIFLATVLWTLLTLLPDDAFLSWGWRVPFLLSIVTTFVALAIRTKVRESPVFEEAKERRAEVAAHKVEQPSILVEARRSTRSFLLALGIRMGENSAVYLVKGFMVGWVVTTTGLDSAVVTTGIMIGTVIGFATVPYFGKLSDKVGRRPVFLGFTLFQILFAIPAMLLIETGNPIVIAAVFAVFVGGPLPNLYGVESSWLVELFGSKHRYTFMTTIKEVGSVVSGGLAPVIAASLVAVITDTWWPVAIVLILFAGCGLLGALFAPETRGRDLTTEADAVDERHPLQ</sequence>
<dbReference type="AlphaFoldDB" id="A0A144MDQ4"/>
<feature type="transmembrane region" description="Helical" evidence="7">
    <location>
        <begin position="62"/>
        <end position="85"/>
    </location>
</feature>
<feature type="domain" description="Major facilitator superfamily (MFS) profile" evidence="8">
    <location>
        <begin position="25"/>
        <end position="445"/>
    </location>
</feature>
<dbReference type="PANTHER" id="PTHR43045:SF4">
    <property type="entry name" value="TRANSPORTER YDFJ-RELATED"/>
    <property type="match status" value="1"/>
</dbReference>
<evidence type="ECO:0000256" key="6">
    <source>
        <dbReference type="ARBA" id="ARBA00023136"/>
    </source>
</evidence>
<keyword evidence="6 7" id="KW-0472">Membrane</keyword>
<feature type="transmembrane region" description="Helical" evidence="7">
    <location>
        <begin position="290"/>
        <end position="311"/>
    </location>
</feature>
<dbReference type="GO" id="GO:0022857">
    <property type="term" value="F:transmembrane transporter activity"/>
    <property type="evidence" value="ECO:0007669"/>
    <property type="project" value="InterPro"/>
</dbReference>
<dbReference type="Proteomes" id="UP000075950">
    <property type="component" value="Chromosome"/>
</dbReference>
<keyword evidence="5 7" id="KW-1133">Transmembrane helix</keyword>
<name>A0A144MDQ4_BRELN</name>
<keyword evidence="3" id="KW-1003">Cell membrane</keyword>
<dbReference type="EMBL" id="CP014869">
    <property type="protein sequence ID" value="AMT92923.1"/>
    <property type="molecule type" value="Genomic_DNA"/>
</dbReference>
<dbReference type="InterPro" id="IPR011701">
    <property type="entry name" value="MFS"/>
</dbReference>
<dbReference type="InterPro" id="IPR005829">
    <property type="entry name" value="Sugar_transporter_CS"/>
</dbReference>
<dbReference type="KEGG" id="bly:A2T55_03220"/>
<dbReference type="RefSeq" id="WP_062860809.1">
    <property type="nucleotide sequence ID" value="NZ_CP014869.1"/>
</dbReference>
<reference evidence="10" key="1">
    <citation type="submission" date="2016-03" db="EMBL/GenBank/DDBJ databases">
        <authorList>
            <person name="Ploux O."/>
        </authorList>
    </citation>
    <scope>NUCLEOTIDE SEQUENCE [LARGE SCALE GENOMIC DNA]</scope>
    <source>
        <strain evidence="10">BS258</strain>
    </source>
</reference>
<evidence type="ECO:0000256" key="3">
    <source>
        <dbReference type="ARBA" id="ARBA00022475"/>
    </source>
</evidence>
<feature type="transmembrane region" description="Helical" evidence="7">
    <location>
        <begin position="416"/>
        <end position="437"/>
    </location>
</feature>
<dbReference type="GO" id="GO:0005886">
    <property type="term" value="C:plasma membrane"/>
    <property type="evidence" value="ECO:0007669"/>
    <property type="project" value="UniProtKB-SubCell"/>
</dbReference>
<evidence type="ECO:0000256" key="4">
    <source>
        <dbReference type="ARBA" id="ARBA00022692"/>
    </source>
</evidence>
<evidence type="ECO:0000256" key="5">
    <source>
        <dbReference type="ARBA" id="ARBA00022989"/>
    </source>
</evidence>
<proteinExistence type="predicted"/>
<evidence type="ECO:0000256" key="1">
    <source>
        <dbReference type="ARBA" id="ARBA00004651"/>
    </source>
</evidence>
<organism evidence="9 10">
    <name type="scientific">Brevibacterium linens</name>
    <dbReference type="NCBI Taxonomy" id="1703"/>
    <lineage>
        <taxon>Bacteria</taxon>
        <taxon>Bacillati</taxon>
        <taxon>Actinomycetota</taxon>
        <taxon>Actinomycetes</taxon>
        <taxon>Micrococcales</taxon>
        <taxon>Brevibacteriaceae</taxon>
        <taxon>Brevibacterium</taxon>
    </lineage>
</organism>
<keyword evidence="2" id="KW-0813">Transport</keyword>
<feature type="transmembrane region" description="Helical" evidence="7">
    <location>
        <begin position="97"/>
        <end position="116"/>
    </location>
</feature>
<evidence type="ECO:0000313" key="10">
    <source>
        <dbReference type="Proteomes" id="UP000075950"/>
    </source>
</evidence>
<feature type="transmembrane region" description="Helical" evidence="7">
    <location>
        <begin position="348"/>
        <end position="368"/>
    </location>
</feature>
<gene>
    <name evidence="9" type="ORF">A2T55_03220</name>
</gene>
<dbReference type="SUPFAM" id="SSF103473">
    <property type="entry name" value="MFS general substrate transporter"/>
    <property type="match status" value="1"/>
</dbReference>
<dbReference type="Gene3D" id="1.20.1250.20">
    <property type="entry name" value="MFS general substrate transporter like domains"/>
    <property type="match status" value="2"/>
</dbReference>
<feature type="transmembrane region" description="Helical" evidence="7">
    <location>
        <begin position="323"/>
        <end position="342"/>
    </location>
</feature>
<evidence type="ECO:0000256" key="2">
    <source>
        <dbReference type="ARBA" id="ARBA00022448"/>
    </source>
</evidence>
<dbReference type="PANTHER" id="PTHR43045">
    <property type="entry name" value="SHIKIMATE TRANSPORTER"/>
    <property type="match status" value="1"/>
</dbReference>
<feature type="transmembrane region" description="Helical" evidence="7">
    <location>
        <begin position="389"/>
        <end position="410"/>
    </location>
</feature>
<evidence type="ECO:0000256" key="7">
    <source>
        <dbReference type="SAM" id="Phobius"/>
    </source>
</evidence>
<dbReference type="InterPro" id="IPR036259">
    <property type="entry name" value="MFS_trans_sf"/>
</dbReference>
<dbReference type="PROSITE" id="PS00217">
    <property type="entry name" value="SUGAR_TRANSPORT_2"/>
    <property type="match status" value="1"/>
</dbReference>
<accession>A0A144MDQ4</accession>
<evidence type="ECO:0000313" key="9">
    <source>
        <dbReference type="EMBL" id="AMT92923.1"/>
    </source>
</evidence>
<comment type="subcellular location">
    <subcellularLocation>
        <location evidence="1">Cell membrane</location>
        <topology evidence="1">Multi-pass membrane protein</topology>
    </subcellularLocation>
</comment>
<dbReference type="CDD" id="cd17369">
    <property type="entry name" value="MFS_ShiA_like"/>
    <property type="match status" value="1"/>
</dbReference>
<dbReference type="Pfam" id="PF07690">
    <property type="entry name" value="MFS_1"/>
    <property type="match status" value="1"/>
</dbReference>
<dbReference type="InterPro" id="IPR020846">
    <property type="entry name" value="MFS_dom"/>
</dbReference>
<evidence type="ECO:0000259" key="8">
    <source>
        <dbReference type="PROSITE" id="PS50850"/>
    </source>
</evidence>
<dbReference type="PROSITE" id="PS50850">
    <property type="entry name" value="MFS"/>
    <property type="match status" value="1"/>
</dbReference>
<feature type="transmembrane region" description="Helical" evidence="7">
    <location>
        <begin position="37"/>
        <end position="56"/>
    </location>
</feature>